<accession>A0A816QF80</accession>
<organism evidence="1">
    <name type="scientific">Brassica napus</name>
    <name type="common">Rape</name>
    <dbReference type="NCBI Taxonomy" id="3708"/>
    <lineage>
        <taxon>Eukaryota</taxon>
        <taxon>Viridiplantae</taxon>
        <taxon>Streptophyta</taxon>
        <taxon>Embryophyta</taxon>
        <taxon>Tracheophyta</taxon>
        <taxon>Spermatophyta</taxon>
        <taxon>Magnoliopsida</taxon>
        <taxon>eudicotyledons</taxon>
        <taxon>Gunneridae</taxon>
        <taxon>Pentapetalae</taxon>
        <taxon>rosids</taxon>
        <taxon>malvids</taxon>
        <taxon>Brassicales</taxon>
        <taxon>Brassicaceae</taxon>
        <taxon>Brassiceae</taxon>
        <taxon>Brassica</taxon>
    </lineage>
</organism>
<sequence length="131" mass="14803">MLAPDALELEEEQWMKQEETMCYCALLQVPLLRASPNVEVKDKELVVSYPAKENDTLAEHMVRNQHLPSGITVESFGILELNRFSNRIKALKWLKAKLLLIAKGRYVSKGQKIVVDLKTAHIAINFVATGN</sequence>
<dbReference type="AlphaFoldDB" id="A0A816QF80"/>
<dbReference type="InterPro" id="IPR045853">
    <property type="entry name" value="Pep_chain_release_fac_I_sf"/>
</dbReference>
<evidence type="ECO:0000313" key="1">
    <source>
        <dbReference type="EMBL" id="CAF2059158.1"/>
    </source>
</evidence>
<reference evidence="1" key="1">
    <citation type="submission" date="2021-01" db="EMBL/GenBank/DDBJ databases">
        <authorList>
            <consortium name="Genoscope - CEA"/>
            <person name="William W."/>
        </authorList>
    </citation>
    <scope>NUCLEOTIDE SEQUENCE</scope>
</reference>
<name>A0A816QF80_BRANA</name>
<dbReference type="EMBL" id="HG994370">
    <property type="protein sequence ID" value="CAF2059158.1"/>
    <property type="molecule type" value="Genomic_DNA"/>
</dbReference>
<proteinExistence type="predicted"/>
<dbReference type="Proteomes" id="UP001295469">
    <property type="component" value="Chromosome C06"/>
</dbReference>
<gene>
    <name evidence="1" type="ORF">DARMORV10_C06P24350.1</name>
</gene>
<dbReference type="SUPFAM" id="SSF75620">
    <property type="entry name" value="Release factor"/>
    <property type="match status" value="1"/>
</dbReference>
<protein>
    <submittedName>
        <fullName evidence="1">(rape) hypothetical protein</fullName>
    </submittedName>
</protein>